<gene>
    <name evidence="1" type="ORF">BXZ70DRAFT_910402</name>
</gene>
<evidence type="ECO:0000313" key="2">
    <source>
        <dbReference type="Proteomes" id="UP000813824"/>
    </source>
</evidence>
<protein>
    <submittedName>
        <fullName evidence="1">Uncharacterized protein</fullName>
    </submittedName>
</protein>
<dbReference type="Proteomes" id="UP000813824">
    <property type="component" value="Unassembled WGS sequence"/>
</dbReference>
<sequence>MPILRSSYRPLVSKRSKSVSIVFVSRWGGGGGQDRLEMMETAEKGSAQRSSDSGAWAARKAVPGVHDVQHTNTERVHFPHCLAVAKSERYGATHVGCSVKNIRDKTLEVEAGKTAYIMTILVPGRTDGFQTGSPHLPVRKSTLPLDFAFELGGCNEFERHTCRCGENASGIAHVTIRPWQSTIYVFEKVREVLGEASVRRTPRC</sequence>
<reference evidence="1" key="1">
    <citation type="journal article" date="2021" name="New Phytol.">
        <title>Evolutionary innovations through gain and loss of genes in the ectomycorrhizal Boletales.</title>
        <authorList>
            <person name="Wu G."/>
            <person name="Miyauchi S."/>
            <person name="Morin E."/>
            <person name="Kuo A."/>
            <person name="Drula E."/>
            <person name="Varga T."/>
            <person name="Kohler A."/>
            <person name="Feng B."/>
            <person name="Cao Y."/>
            <person name="Lipzen A."/>
            <person name="Daum C."/>
            <person name="Hundley H."/>
            <person name="Pangilinan J."/>
            <person name="Johnson J."/>
            <person name="Barry K."/>
            <person name="LaButti K."/>
            <person name="Ng V."/>
            <person name="Ahrendt S."/>
            <person name="Min B."/>
            <person name="Choi I.G."/>
            <person name="Park H."/>
            <person name="Plett J.M."/>
            <person name="Magnuson J."/>
            <person name="Spatafora J.W."/>
            <person name="Nagy L.G."/>
            <person name="Henrissat B."/>
            <person name="Grigoriev I.V."/>
            <person name="Yang Z.L."/>
            <person name="Xu J."/>
            <person name="Martin F.M."/>
        </authorList>
    </citation>
    <scope>NUCLEOTIDE SEQUENCE</scope>
    <source>
        <strain evidence="1">KKN 215</strain>
    </source>
</reference>
<proteinExistence type="predicted"/>
<comment type="caution">
    <text evidence="1">The sequence shown here is derived from an EMBL/GenBank/DDBJ whole genome shotgun (WGS) entry which is preliminary data.</text>
</comment>
<keyword evidence="2" id="KW-1185">Reference proteome</keyword>
<dbReference type="AlphaFoldDB" id="A0A8K0UFM3"/>
<evidence type="ECO:0000313" key="1">
    <source>
        <dbReference type="EMBL" id="KAH8085433.1"/>
    </source>
</evidence>
<organism evidence="1 2">
    <name type="scientific">Cristinia sonorae</name>
    <dbReference type="NCBI Taxonomy" id="1940300"/>
    <lineage>
        <taxon>Eukaryota</taxon>
        <taxon>Fungi</taxon>
        <taxon>Dikarya</taxon>
        <taxon>Basidiomycota</taxon>
        <taxon>Agaricomycotina</taxon>
        <taxon>Agaricomycetes</taxon>
        <taxon>Agaricomycetidae</taxon>
        <taxon>Agaricales</taxon>
        <taxon>Pleurotineae</taxon>
        <taxon>Stephanosporaceae</taxon>
        <taxon>Cristinia</taxon>
    </lineage>
</organism>
<accession>A0A8K0UFM3</accession>
<dbReference type="EMBL" id="JAEVFJ010000044">
    <property type="protein sequence ID" value="KAH8085433.1"/>
    <property type="molecule type" value="Genomic_DNA"/>
</dbReference>
<name>A0A8K0UFM3_9AGAR</name>